<accession>T1L636</accession>
<reference evidence="2" key="1">
    <citation type="submission" date="2011-08" db="EMBL/GenBank/DDBJ databases">
        <authorList>
            <person name="Rombauts S."/>
        </authorList>
    </citation>
    <scope>NUCLEOTIDE SEQUENCE</scope>
    <source>
        <strain evidence="2">London</strain>
    </source>
</reference>
<evidence type="ECO:0000313" key="2">
    <source>
        <dbReference type="Proteomes" id="UP000015104"/>
    </source>
</evidence>
<dbReference type="EnsemblMetazoa" id="tetur60g00030.1">
    <property type="protein sequence ID" value="tetur60g00030.1"/>
    <property type="gene ID" value="tetur60g00030"/>
</dbReference>
<reference evidence="1" key="2">
    <citation type="submission" date="2015-06" db="UniProtKB">
        <authorList>
            <consortium name="EnsemblMetazoa"/>
        </authorList>
    </citation>
    <scope>IDENTIFICATION</scope>
</reference>
<dbReference type="Proteomes" id="UP000015104">
    <property type="component" value="Unassembled WGS sequence"/>
</dbReference>
<dbReference type="AlphaFoldDB" id="T1L636"/>
<dbReference type="HOGENOM" id="CLU_2609155_0_0_1"/>
<sequence>MLNDILFDLFTWFGLLVFFDLFDLARPLARSVYLGSTTTLRCRDRARSGRLNPGFDVLTKGRRPCILGGYPEKYLFEER</sequence>
<protein>
    <submittedName>
        <fullName evidence="1">Uncharacterized protein</fullName>
    </submittedName>
</protein>
<proteinExistence type="predicted"/>
<evidence type="ECO:0000313" key="1">
    <source>
        <dbReference type="EnsemblMetazoa" id="tetur60g00030.1"/>
    </source>
</evidence>
<name>T1L636_TETUR</name>
<dbReference type="EMBL" id="CAEY01001610">
    <property type="status" value="NOT_ANNOTATED_CDS"/>
    <property type="molecule type" value="Genomic_DNA"/>
</dbReference>
<organism evidence="1 2">
    <name type="scientific">Tetranychus urticae</name>
    <name type="common">Two-spotted spider mite</name>
    <dbReference type="NCBI Taxonomy" id="32264"/>
    <lineage>
        <taxon>Eukaryota</taxon>
        <taxon>Metazoa</taxon>
        <taxon>Ecdysozoa</taxon>
        <taxon>Arthropoda</taxon>
        <taxon>Chelicerata</taxon>
        <taxon>Arachnida</taxon>
        <taxon>Acari</taxon>
        <taxon>Acariformes</taxon>
        <taxon>Trombidiformes</taxon>
        <taxon>Prostigmata</taxon>
        <taxon>Eleutherengona</taxon>
        <taxon>Raphignathae</taxon>
        <taxon>Tetranychoidea</taxon>
        <taxon>Tetranychidae</taxon>
        <taxon>Tetranychus</taxon>
    </lineage>
</organism>
<keyword evidence="2" id="KW-1185">Reference proteome</keyword>